<protein>
    <recommendedName>
        <fullName evidence="4">DUF4352 domain-containing protein</fullName>
    </recommendedName>
</protein>
<dbReference type="RefSeq" id="WP_092727549.1">
    <property type="nucleotide sequence ID" value="NZ_FNGW01000012.1"/>
</dbReference>
<keyword evidence="1" id="KW-0732">Signal</keyword>
<dbReference type="Proteomes" id="UP000199068">
    <property type="component" value="Unassembled WGS sequence"/>
</dbReference>
<dbReference type="PROSITE" id="PS51257">
    <property type="entry name" value="PROKAR_LIPOPROTEIN"/>
    <property type="match status" value="1"/>
</dbReference>
<organism evidence="2 3">
    <name type="scientific">Romboutsia lituseburensis DSM 797</name>
    <dbReference type="NCBI Taxonomy" id="1121325"/>
    <lineage>
        <taxon>Bacteria</taxon>
        <taxon>Bacillati</taxon>
        <taxon>Bacillota</taxon>
        <taxon>Clostridia</taxon>
        <taxon>Peptostreptococcales</taxon>
        <taxon>Peptostreptococcaceae</taxon>
        <taxon>Romboutsia</taxon>
    </lineage>
</organism>
<sequence length="188" mass="21285">MKISKKILSLVIISLISVSIFGCSKTKEDKIKSNSEKYNIYEIKDVKSSDQGITQTIEEVGVFNNMTDASKKYTICKDVLNNENKGKVTVVVKFKVENNNDFAITNYTSVRPFVTNTGEVGDLIEDGTYDVDIDAKQSSEGYAVFNLVKTKVDELNNLKMWWIVSHNNGTESYDDDYCNDNKFNIELK</sequence>
<reference evidence="2 3" key="1">
    <citation type="submission" date="2016-10" db="EMBL/GenBank/DDBJ databases">
        <authorList>
            <person name="de Groot N.N."/>
        </authorList>
    </citation>
    <scope>NUCLEOTIDE SEQUENCE [LARGE SCALE GENOMIC DNA]</scope>
    <source>
        <strain evidence="2 3">DSM 797</strain>
    </source>
</reference>
<evidence type="ECO:0000256" key="1">
    <source>
        <dbReference type="SAM" id="SignalP"/>
    </source>
</evidence>
<dbReference type="AlphaFoldDB" id="A0A1G9TDC1"/>
<dbReference type="EMBL" id="FNGW01000012">
    <property type="protein sequence ID" value="SDM45647.1"/>
    <property type="molecule type" value="Genomic_DNA"/>
</dbReference>
<evidence type="ECO:0000313" key="2">
    <source>
        <dbReference type="EMBL" id="SDM45647.1"/>
    </source>
</evidence>
<feature type="signal peptide" evidence="1">
    <location>
        <begin position="1"/>
        <end position="22"/>
    </location>
</feature>
<feature type="chain" id="PRO_5038923214" description="DUF4352 domain-containing protein" evidence="1">
    <location>
        <begin position="23"/>
        <end position="188"/>
    </location>
</feature>
<evidence type="ECO:0008006" key="4">
    <source>
        <dbReference type="Google" id="ProtNLM"/>
    </source>
</evidence>
<keyword evidence="3" id="KW-1185">Reference proteome</keyword>
<accession>A0A1G9TDC1</accession>
<name>A0A1G9TDC1_9FIRM</name>
<proteinExistence type="predicted"/>
<gene>
    <name evidence="2" type="ORF">SAMN04515677_11265</name>
</gene>
<evidence type="ECO:0000313" key="3">
    <source>
        <dbReference type="Proteomes" id="UP000199068"/>
    </source>
</evidence>